<keyword evidence="2" id="KW-0238">DNA-binding</keyword>
<dbReference type="GO" id="GO:0003677">
    <property type="term" value="F:DNA binding"/>
    <property type="evidence" value="ECO:0007669"/>
    <property type="project" value="UniProtKB-KW"/>
</dbReference>
<evidence type="ECO:0000256" key="1">
    <source>
        <dbReference type="ARBA" id="ARBA00023015"/>
    </source>
</evidence>
<evidence type="ECO:0000259" key="4">
    <source>
        <dbReference type="PROSITE" id="PS51032"/>
    </source>
</evidence>
<dbReference type="AlphaFoldDB" id="I0R7N1"/>
<dbReference type="InterPro" id="IPR036955">
    <property type="entry name" value="AP2/ERF_dom_sf"/>
</dbReference>
<dbReference type="Proteomes" id="UP000005039">
    <property type="component" value="Unassembled WGS sequence"/>
</dbReference>
<dbReference type="InterPro" id="IPR001471">
    <property type="entry name" value="AP2/ERF_dom"/>
</dbReference>
<evidence type="ECO:0000256" key="2">
    <source>
        <dbReference type="ARBA" id="ARBA00023125"/>
    </source>
</evidence>
<protein>
    <submittedName>
        <fullName evidence="5">AP2 domain protein</fullName>
    </submittedName>
</protein>
<reference evidence="5 6" key="1">
    <citation type="submission" date="2012-03" db="EMBL/GenBank/DDBJ databases">
        <authorList>
            <person name="Durkin A.S."/>
            <person name="McCorrison J."/>
            <person name="Torralba M."/>
            <person name="Gillis M."/>
            <person name="Methe B."/>
            <person name="Sutton G."/>
            <person name="Nelson K.E."/>
        </authorList>
    </citation>
    <scope>NUCLEOTIDE SEQUENCE [LARGE SCALE GENOMIC DNA]</scope>
    <source>
        <strain evidence="5 6">F0468</strain>
    </source>
</reference>
<accession>I0R7N1</accession>
<evidence type="ECO:0000313" key="5">
    <source>
        <dbReference type="EMBL" id="EIC95689.1"/>
    </source>
</evidence>
<dbReference type="EMBL" id="AJGH01000069">
    <property type="protein sequence ID" value="EIC95689.1"/>
    <property type="molecule type" value="Genomic_DNA"/>
</dbReference>
<keyword evidence="1" id="KW-0805">Transcription regulation</keyword>
<name>I0R7N1_9FIRM</name>
<evidence type="ECO:0000256" key="3">
    <source>
        <dbReference type="ARBA" id="ARBA00023163"/>
    </source>
</evidence>
<dbReference type="GO" id="GO:0003700">
    <property type="term" value="F:DNA-binding transcription factor activity"/>
    <property type="evidence" value="ECO:0007669"/>
    <property type="project" value="InterPro"/>
</dbReference>
<dbReference type="SUPFAM" id="SSF54171">
    <property type="entry name" value="DNA-binding domain"/>
    <property type="match status" value="1"/>
</dbReference>
<dbReference type="InterPro" id="IPR016177">
    <property type="entry name" value="DNA-bd_dom_sf"/>
</dbReference>
<sequence>MERDTIKVGETRGNLKILSISQNYPRKYNVQCLRCGKIFTLTPSIIIHKNSGCLDCKRKDARQEKIKWYEKMYTGKIFGNLKVLGFDDIKNNISYARCLCLKCNQESSIRYISLTSGSIKVCYNCAKENLKKGHQRMSDLSKGGTNLTAATRPVYIKNSNNTSGYTGVSQLKSGRYRANIKFKCKQYHLGVYDTPEDASKAYQEAKQKLYSGFLDWYQENYHDLWEKYKDSIKKRQEM</sequence>
<proteinExistence type="predicted"/>
<evidence type="ECO:0000313" key="6">
    <source>
        <dbReference type="Proteomes" id="UP000005039"/>
    </source>
</evidence>
<organism evidence="5 6">
    <name type="scientific">Lachnoanaerobaculum saburreum F0468</name>
    <dbReference type="NCBI Taxonomy" id="1095750"/>
    <lineage>
        <taxon>Bacteria</taxon>
        <taxon>Bacillati</taxon>
        <taxon>Bacillota</taxon>
        <taxon>Clostridia</taxon>
        <taxon>Lachnospirales</taxon>
        <taxon>Lachnospiraceae</taxon>
        <taxon>Lachnoanaerobaculum</taxon>
    </lineage>
</organism>
<feature type="domain" description="AP2/ERF" evidence="4">
    <location>
        <begin position="164"/>
        <end position="222"/>
    </location>
</feature>
<keyword evidence="6" id="KW-1185">Reference proteome</keyword>
<gene>
    <name evidence="5" type="ORF">HMPREF9970_2292</name>
</gene>
<dbReference type="Gene3D" id="3.30.730.10">
    <property type="entry name" value="AP2/ERF domain"/>
    <property type="match status" value="1"/>
</dbReference>
<dbReference type="PATRIC" id="fig|1095750.3.peg.1511"/>
<dbReference type="PROSITE" id="PS51032">
    <property type="entry name" value="AP2_ERF"/>
    <property type="match status" value="1"/>
</dbReference>
<keyword evidence="3" id="KW-0804">Transcription</keyword>
<comment type="caution">
    <text evidence="5">The sequence shown here is derived from an EMBL/GenBank/DDBJ whole genome shotgun (WGS) entry which is preliminary data.</text>
</comment>